<dbReference type="FunFam" id="1.20.5.110:FF:000008">
    <property type="entry name" value="Syntaxin 132"/>
    <property type="match status" value="1"/>
</dbReference>
<accession>A0A811NJF6</accession>
<reference evidence="12" key="1">
    <citation type="submission" date="2020-10" db="EMBL/GenBank/DDBJ databases">
        <authorList>
            <person name="Han B."/>
            <person name="Lu T."/>
            <person name="Zhao Q."/>
            <person name="Huang X."/>
            <person name="Zhao Y."/>
        </authorList>
    </citation>
    <scope>NUCLEOTIDE SEQUENCE</scope>
</reference>
<evidence type="ECO:0000256" key="8">
    <source>
        <dbReference type="RuleBase" id="RU003858"/>
    </source>
</evidence>
<dbReference type="Gene3D" id="1.20.5.110">
    <property type="match status" value="1"/>
</dbReference>
<feature type="coiled-coil region" evidence="9">
    <location>
        <begin position="135"/>
        <end position="162"/>
    </location>
</feature>
<dbReference type="CDD" id="cd15848">
    <property type="entry name" value="SNARE_syntaxin1-like"/>
    <property type="match status" value="1"/>
</dbReference>
<dbReference type="Proteomes" id="UP000604825">
    <property type="component" value="Unassembled WGS sequence"/>
</dbReference>
<dbReference type="InterPro" id="IPR006012">
    <property type="entry name" value="Syntaxin/epimorphin_CS"/>
</dbReference>
<dbReference type="Gene3D" id="1.20.58.70">
    <property type="match status" value="1"/>
</dbReference>
<dbReference type="SUPFAM" id="SSF47661">
    <property type="entry name" value="t-snare proteins"/>
    <property type="match status" value="1"/>
</dbReference>
<dbReference type="InterPro" id="IPR000727">
    <property type="entry name" value="T_SNARE_dom"/>
</dbReference>
<keyword evidence="5" id="KW-0653">Protein transport</keyword>
<dbReference type="SMART" id="SM00397">
    <property type="entry name" value="t_SNARE"/>
    <property type="match status" value="1"/>
</dbReference>
<dbReference type="InterPro" id="IPR012871">
    <property type="entry name" value="DUF1668_ORYSA"/>
</dbReference>
<keyword evidence="4" id="KW-0812">Transmembrane</keyword>
<dbReference type="PROSITE" id="PS00914">
    <property type="entry name" value="SYNTAXIN"/>
    <property type="match status" value="1"/>
</dbReference>
<dbReference type="Pfam" id="PF07893">
    <property type="entry name" value="DUF1668"/>
    <property type="match status" value="1"/>
</dbReference>
<dbReference type="SMART" id="SM00503">
    <property type="entry name" value="SynN"/>
    <property type="match status" value="1"/>
</dbReference>
<dbReference type="OrthoDB" id="10255013at2759"/>
<dbReference type="GO" id="GO:0005484">
    <property type="term" value="F:SNAP receptor activity"/>
    <property type="evidence" value="ECO:0007669"/>
    <property type="project" value="InterPro"/>
</dbReference>
<dbReference type="GO" id="GO:0006886">
    <property type="term" value="P:intracellular protein transport"/>
    <property type="evidence" value="ECO:0007669"/>
    <property type="project" value="InterPro"/>
</dbReference>
<comment type="caution">
    <text evidence="12">The sequence shown here is derived from an EMBL/GenBank/DDBJ whole genome shotgun (WGS) entry which is preliminary data.</text>
</comment>
<gene>
    <name evidence="12" type="ORF">NCGR_LOCUS16021</name>
</gene>
<evidence type="ECO:0000256" key="4">
    <source>
        <dbReference type="ARBA" id="ARBA00022692"/>
    </source>
</evidence>
<sequence>MNNLLTDSFERDEKPERERDIEMGNRNPKDNSDYGLKDFFEQVKEIELLLDKMSNIVHKLQEANEESKSVTKASAMKAIKGRMEKDIDEVGKIARNVKVKLEQMDRNNLENRKKPGCGKGTSVDRSRMSMTIALKKKLKERMNDFQNLRQTIQEEYREVVERRIFTVTGTKPSEEVIDRLIETGSSEQIFERAIQGTGRGQILATVEEIQERHDAVMEIEKRLLELQQIFADMAALVDAQGEVLDNIENQVQNAVNHVVTGTEALREAKSYQKKSRKCMMIAIIILLVRTHESDSVLAFGASFQVIDRNLTKKMARPPRRSEGEKQQRRRRRRLYILSNHDGSSGVSIYKLNEDDFDSDDAYSEDADDDSCSVCSSESEGSVDHFTTQARFDSEYDVDSRARRLRHRRLVARLATRGCPEFVAAGTKIVGLDSGSLYRAPAVNFIFDARTRLASATPPLRSPKKCDAFWAIGGTVYALDTSADEPSYGKERCVFERLGPEPQRHYGTWQWEALPRPPFMLDDIVVSRAVHPDGATVFLSVYKTGTFSFDAERLEWARHEDWVLPFHGEAYYVRDLDAWVGLCSRHRGRLAACRVVDDRRGGAEPACKCGRDLLFRQMWRRHVSASLVYMGNARFCLLETVTQPHQDRSDTFGLMVPMLLRVVTFRIQYSWDAELCVVNRRAKVYKLPWQSSSKNLARSGSNTK</sequence>
<dbReference type="InterPro" id="IPR010989">
    <property type="entry name" value="SNARE"/>
</dbReference>
<evidence type="ECO:0000256" key="10">
    <source>
        <dbReference type="SAM" id="MobiDB-lite"/>
    </source>
</evidence>
<evidence type="ECO:0000256" key="2">
    <source>
        <dbReference type="ARBA" id="ARBA00009063"/>
    </source>
</evidence>
<dbReference type="PANTHER" id="PTHR33085">
    <property type="entry name" value="OS12G0113100 PROTEIN-RELATED"/>
    <property type="match status" value="1"/>
</dbReference>
<dbReference type="GO" id="GO:0005886">
    <property type="term" value="C:plasma membrane"/>
    <property type="evidence" value="ECO:0007669"/>
    <property type="project" value="UniProtKB-SubCell"/>
</dbReference>
<dbReference type="FunFam" id="1.20.58.70:FF:000013">
    <property type="entry name" value="Syntaxin 132"/>
    <property type="match status" value="1"/>
</dbReference>
<evidence type="ECO:0000259" key="11">
    <source>
        <dbReference type="PROSITE" id="PS50192"/>
    </source>
</evidence>
<evidence type="ECO:0000256" key="7">
    <source>
        <dbReference type="ARBA" id="ARBA00023136"/>
    </source>
</evidence>
<dbReference type="PANTHER" id="PTHR33085:SF63">
    <property type="entry name" value="DUF295 DOMAIN-CONTAINING PROTEIN"/>
    <property type="match status" value="1"/>
</dbReference>
<dbReference type="EMBL" id="CAJGYO010000004">
    <property type="protein sequence ID" value="CAD6223622.1"/>
    <property type="molecule type" value="Genomic_DNA"/>
</dbReference>
<proteinExistence type="inferred from homology"/>
<dbReference type="Pfam" id="PF05739">
    <property type="entry name" value="SNARE"/>
    <property type="match status" value="1"/>
</dbReference>
<dbReference type="GO" id="GO:0016192">
    <property type="term" value="P:vesicle-mediated transport"/>
    <property type="evidence" value="ECO:0007669"/>
    <property type="project" value="InterPro"/>
</dbReference>
<protein>
    <recommendedName>
        <fullName evidence="11">t-SNARE coiled-coil homology domain-containing protein</fullName>
    </recommendedName>
</protein>
<dbReference type="AlphaFoldDB" id="A0A811NJF6"/>
<keyword evidence="13" id="KW-1185">Reference proteome</keyword>
<dbReference type="CDD" id="cd00179">
    <property type="entry name" value="SynN"/>
    <property type="match status" value="1"/>
</dbReference>
<evidence type="ECO:0000313" key="13">
    <source>
        <dbReference type="Proteomes" id="UP000604825"/>
    </source>
</evidence>
<keyword evidence="7" id="KW-0472">Membrane</keyword>
<keyword evidence="9" id="KW-0175">Coiled coil</keyword>
<comment type="similarity">
    <text evidence="2 8">Belongs to the syntaxin family.</text>
</comment>
<comment type="subcellular location">
    <subcellularLocation>
        <location evidence="1">Cell membrane</location>
        <topology evidence="1">Single-pass type IV membrane protein</topology>
    </subcellularLocation>
</comment>
<evidence type="ECO:0000256" key="5">
    <source>
        <dbReference type="ARBA" id="ARBA00022927"/>
    </source>
</evidence>
<dbReference type="PROSITE" id="PS50192">
    <property type="entry name" value="T_SNARE"/>
    <property type="match status" value="1"/>
</dbReference>
<evidence type="ECO:0000313" key="12">
    <source>
        <dbReference type="EMBL" id="CAD6223622.1"/>
    </source>
</evidence>
<evidence type="ECO:0000256" key="3">
    <source>
        <dbReference type="ARBA" id="ARBA00022448"/>
    </source>
</evidence>
<name>A0A811NJF6_9POAL</name>
<evidence type="ECO:0000256" key="1">
    <source>
        <dbReference type="ARBA" id="ARBA00004521"/>
    </source>
</evidence>
<keyword evidence="3" id="KW-0813">Transport</keyword>
<dbReference type="Pfam" id="PF00804">
    <property type="entry name" value="Syntaxin"/>
    <property type="match status" value="1"/>
</dbReference>
<feature type="domain" description="T-SNARE coiled-coil homology" evidence="11">
    <location>
        <begin position="206"/>
        <end position="268"/>
    </location>
</feature>
<feature type="compositionally biased region" description="Basic and acidic residues" evidence="10">
    <location>
        <begin position="8"/>
        <end position="33"/>
    </location>
</feature>
<evidence type="ECO:0000256" key="6">
    <source>
        <dbReference type="ARBA" id="ARBA00022989"/>
    </source>
</evidence>
<evidence type="ECO:0000256" key="9">
    <source>
        <dbReference type="SAM" id="Coils"/>
    </source>
</evidence>
<keyword evidence="6" id="KW-1133">Transmembrane helix</keyword>
<organism evidence="12 13">
    <name type="scientific">Miscanthus lutarioriparius</name>
    <dbReference type="NCBI Taxonomy" id="422564"/>
    <lineage>
        <taxon>Eukaryota</taxon>
        <taxon>Viridiplantae</taxon>
        <taxon>Streptophyta</taxon>
        <taxon>Embryophyta</taxon>
        <taxon>Tracheophyta</taxon>
        <taxon>Spermatophyta</taxon>
        <taxon>Magnoliopsida</taxon>
        <taxon>Liliopsida</taxon>
        <taxon>Poales</taxon>
        <taxon>Poaceae</taxon>
        <taxon>PACMAD clade</taxon>
        <taxon>Panicoideae</taxon>
        <taxon>Andropogonodae</taxon>
        <taxon>Andropogoneae</taxon>
        <taxon>Saccharinae</taxon>
        <taxon>Miscanthus</taxon>
    </lineage>
</organism>
<feature type="region of interest" description="Disordered" evidence="10">
    <location>
        <begin position="1"/>
        <end position="33"/>
    </location>
</feature>
<dbReference type="InterPro" id="IPR006011">
    <property type="entry name" value="Syntaxin_N"/>
</dbReference>